<keyword evidence="4" id="KW-0489">Methyltransferase</keyword>
<evidence type="ECO:0000313" key="10">
    <source>
        <dbReference type="EMBL" id="KAF4043035.1"/>
    </source>
</evidence>
<comment type="caution">
    <text evidence="10">The sequence shown here is derived from an EMBL/GenBank/DDBJ whole genome shotgun (WGS) entry which is preliminary data.</text>
</comment>
<keyword evidence="5" id="KW-0808">Transferase</keyword>
<evidence type="ECO:0000256" key="2">
    <source>
        <dbReference type="ARBA" id="ARBA00004286"/>
    </source>
</evidence>
<comment type="subcellular location">
    <subcellularLocation>
        <location evidence="2">Chromosome</location>
    </subcellularLocation>
    <subcellularLocation>
        <location evidence="1">Nucleus</location>
    </subcellularLocation>
</comment>
<dbReference type="Pfam" id="PF00856">
    <property type="entry name" value="SET"/>
    <property type="match status" value="1"/>
</dbReference>
<feature type="region of interest" description="Disordered" evidence="8">
    <location>
        <begin position="207"/>
        <end position="229"/>
    </location>
</feature>
<dbReference type="PANTHER" id="PTHR22884">
    <property type="entry name" value="SET DOMAIN PROTEINS"/>
    <property type="match status" value="1"/>
</dbReference>
<proteinExistence type="predicted"/>
<evidence type="ECO:0000256" key="8">
    <source>
        <dbReference type="SAM" id="MobiDB-lite"/>
    </source>
</evidence>
<dbReference type="InterPro" id="IPR046341">
    <property type="entry name" value="SET_dom_sf"/>
</dbReference>
<keyword evidence="6" id="KW-0949">S-adenosyl-L-methionine</keyword>
<feature type="domain" description="SET" evidence="9">
    <location>
        <begin position="306"/>
        <end position="427"/>
    </location>
</feature>
<evidence type="ECO:0000259" key="9">
    <source>
        <dbReference type="PROSITE" id="PS50280"/>
    </source>
</evidence>
<keyword evidence="7" id="KW-0539">Nucleus</keyword>
<dbReference type="InterPro" id="IPR001214">
    <property type="entry name" value="SET_dom"/>
</dbReference>
<dbReference type="GO" id="GO:0005694">
    <property type="term" value="C:chromosome"/>
    <property type="evidence" value="ECO:0007669"/>
    <property type="project" value="UniProtKB-SubCell"/>
</dbReference>
<reference evidence="10" key="1">
    <citation type="submission" date="2020-04" db="EMBL/GenBank/DDBJ databases">
        <title>Hybrid Assembly of Korean Phytophthora infestans isolates.</title>
        <authorList>
            <person name="Prokchorchik M."/>
            <person name="Lee Y."/>
            <person name="Seo J."/>
            <person name="Cho J.-H."/>
            <person name="Park Y.-E."/>
            <person name="Jang D.-C."/>
            <person name="Im J.-S."/>
            <person name="Choi J.-G."/>
            <person name="Park H.-J."/>
            <person name="Lee G.-B."/>
            <person name="Lee Y.-G."/>
            <person name="Hong S.-Y."/>
            <person name="Cho K."/>
            <person name="Sohn K.H."/>
        </authorList>
    </citation>
    <scope>NUCLEOTIDE SEQUENCE</scope>
    <source>
        <strain evidence="10">KR_1_A1</strain>
    </source>
</reference>
<dbReference type="AlphaFoldDB" id="A0A833TB30"/>
<dbReference type="SUPFAM" id="SSF82199">
    <property type="entry name" value="SET domain"/>
    <property type="match status" value="1"/>
</dbReference>
<keyword evidence="3" id="KW-0158">Chromosome</keyword>
<dbReference type="Proteomes" id="UP000602510">
    <property type="component" value="Unassembled WGS sequence"/>
</dbReference>
<dbReference type="InterPro" id="IPR050777">
    <property type="entry name" value="SET2_Histone-Lys_MeTrsfase"/>
</dbReference>
<sequence length="453" mass="50252">MARAAALSKRTAPLYAAQERISRVAHSSKVGYFKAKSRKQRYMKRRAPVRDSKRAYRCGVMKTAPLGEFASFWRGPCYRGPCISRVGKTGAESRREVEALSFITDLVDLTKEAGEGILPPEHGEVGSVGKDIANLPEVIVLYDTSDNEDTERYCAPPISPREIISLMESGDESSHDKTECNNVDTGCHDEIDNVYWTVTPDIIYLDESSDENDSRSSERSHGASETGENEKANILLLQKDNDVVPWPSDVIEIANTENPNNILVPDLGPMDWCGCDTSCRPDGCPNALGSVFCARNNCLNGSDCGNRLRAVSDLHLARRNIGYSVFTSEDIESGSIVAEYAGVLKTHDYRKDKKRTSNYTIGLAARSSRRENLWIEAKFKGNITRFMNHSCAANCRFYEVQYRRFVTVVVVTMEDIRAGSEVTVNYGDELWFKCQCGADGCCGESIISSDDSS</sequence>
<dbReference type="Gene3D" id="2.170.270.10">
    <property type="entry name" value="SET domain"/>
    <property type="match status" value="1"/>
</dbReference>
<dbReference type="SMART" id="SM00317">
    <property type="entry name" value="SET"/>
    <property type="match status" value="1"/>
</dbReference>
<dbReference type="GO" id="GO:0032259">
    <property type="term" value="P:methylation"/>
    <property type="evidence" value="ECO:0007669"/>
    <property type="project" value="UniProtKB-KW"/>
</dbReference>
<dbReference type="GO" id="GO:0005634">
    <property type="term" value="C:nucleus"/>
    <property type="evidence" value="ECO:0007669"/>
    <property type="project" value="UniProtKB-SubCell"/>
</dbReference>
<evidence type="ECO:0000256" key="3">
    <source>
        <dbReference type="ARBA" id="ARBA00022454"/>
    </source>
</evidence>
<evidence type="ECO:0000256" key="1">
    <source>
        <dbReference type="ARBA" id="ARBA00004123"/>
    </source>
</evidence>
<accession>A0A833TB30</accession>
<dbReference type="EMBL" id="WSZM01000092">
    <property type="protein sequence ID" value="KAF4043035.1"/>
    <property type="molecule type" value="Genomic_DNA"/>
</dbReference>
<protein>
    <submittedName>
        <fullName evidence="10">SET domain-containing protein</fullName>
    </submittedName>
</protein>
<name>A0A833TB30_PHYIN</name>
<dbReference type="PROSITE" id="PS50280">
    <property type="entry name" value="SET"/>
    <property type="match status" value="1"/>
</dbReference>
<organism evidence="10 11">
    <name type="scientific">Phytophthora infestans</name>
    <name type="common">Potato late blight agent</name>
    <name type="synonym">Botrytis infestans</name>
    <dbReference type="NCBI Taxonomy" id="4787"/>
    <lineage>
        <taxon>Eukaryota</taxon>
        <taxon>Sar</taxon>
        <taxon>Stramenopiles</taxon>
        <taxon>Oomycota</taxon>
        <taxon>Peronosporomycetes</taxon>
        <taxon>Peronosporales</taxon>
        <taxon>Peronosporaceae</taxon>
        <taxon>Phytophthora</taxon>
    </lineage>
</organism>
<evidence type="ECO:0000256" key="4">
    <source>
        <dbReference type="ARBA" id="ARBA00022603"/>
    </source>
</evidence>
<feature type="compositionally biased region" description="Basic and acidic residues" evidence="8">
    <location>
        <begin position="212"/>
        <end position="222"/>
    </location>
</feature>
<evidence type="ECO:0000313" key="11">
    <source>
        <dbReference type="Proteomes" id="UP000602510"/>
    </source>
</evidence>
<gene>
    <name evidence="10" type="ORF">GN244_ATG04508</name>
</gene>
<dbReference type="GO" id="GO:0008168">
    <property type="term" value="F:methyltransferase activity"/>
    <property type="evidence" value="ECO:0007669"/>
    <property type="project" value="UniProtKB-KW"/>
</dbReference>
<keyword evidence="11" id="KW-1185">Reference proteome</keyword>
<evidence type="ECO:0000256" key="6">
    <source>
        <dbReference type="ARBA" id="ARBA00022691"/>
    </source>
</evidence>
<evidence type="ECO:0000256" key="7">
    <source>
        <dbReference type="ARBA" id="ARBA00023242"/>
    </source>
</evidence>
<evidence type="ECO:0000256" key="5">
    <source>
        <dbReference type="ARBA" id="ARBA00022679"/>
    </source>
</evidence>